<comment type="caution">
    <text evidence="1">The sequence shown here is derived from an EMBL/GenBank/DDBJ whole genome shotgun (WGS) entry which is preliminary data.</text>
</comment>
<evidence type="ECO:0008006" key="3">
    <source>
        <dbReference type="Google" id="ProtNLM"/>
    </source>
</evidence>
<evidence type="ECO:0000313" key="2">
    <source>
        <dbReference type="Proteomes" id="UP000250369"/>
    </source>
</evidence>
<accession>A0A329MJ46</accession>
<protein>
    <recommendedName>
        <fullName evidence="3">VOC domain-containing protein</fullName>
    </recommendedName>
</protein>
<proteinExistence type="predicted"/>
<dbReference type="Proteomes" id="UP000250369">
    <property type="component" value="Unassembled WGS sequence"/>
</dbReference>
<dbReference type="EMBL" id="QMFB01000012">
    <property type="protein sequence ID" value="RAV19376.1"/>
    <property type="molecule type" value="Genomic_DNA"/>
</dbReference>
<sequence>MHANGSYFMHLFIGDTIQPLQQPYFYLDTANIELAYYSLLNKGVHVSELIHYSDHSGFVFTDLDGNKVGMSHFN</sequence>
<name>A0A329MJ46_9BACL</name>
<keyword evidence="2" id="KW-1185">Reference proteome</keyword>
<dbReference type="AlphaFoldDB" id="A0A329MJ46"/>
<gene>
    <name evidence="1" type="ORF">DQG23_20475</name>
</gene>
<dbReference type="InterPro" id="IPR029068">
    <property type="entry name" value="Glyas_Bleomycin-R_OHBP_Dase"/>
</dbReference>
<dbReference type="SUPFAM" id="SSF54593">
    <property type="entry name" value="Glyoxalase/Bleomycin resistance protein/Dihydroxybiphenyl dioxygenase"/>
    <property type="match status" value="1"/>
</dbReference>
<reference evidence="1 2" key="1">
    <citation type="journal article" date="2009" name="Int. J. Syst. Evol. Microbiol.">
        <title>Paenibacillus contaminans sp. nov., isolated from a contaminated laboratory plate.</title>
        <authorList>
            <person name="Chou J.H."/>
            <person name="Lee J.H."/>
            <person name="Lin M.C."/>
            <person name="Chang P.S."/>
            <person name="Arun A.B."/>
            <person name="Young C.C."/>
            <person name="Chen W.M."/>
        </authorList>
    </citation>
    <scope>NUCLEOTIDE SEQUENCE [LARGE SCALE GENOMIC DNA]</scope>
    <source>
        <strain evidence="1 2">CKOBP-6</strain>
    </source>
</reference>
<evidence type="ECO:0000313" key="1">
    <source>
        <dbReference type="EMBL" id="RAV19376.1"/>
    </source>
</evidence>
<organism evidence="1 2">
    <name type="scientific">Paenibacillus contaminans</name>
    <dbReference type="NCBI Taxonomy" id="450362"/>
    <lineage>
        <taxon>Bacteria</taxon>
        <taxon>Bacillati</taxon>
        <taxon>Bacillota</taxon>
        <taxon>Bacilli</taxon>
        <taxon>Bacillales</taxon>
        <taxon>Paenibacillaceae</taxon>
        <taxon>Paenibacillus</taxon>
    </lineage>
</organism>